<gene>
    <name evidence="2" type="ORF">A8709_04930</name>
</gene>
<sequence length="397" mass="46124">MKKILFMLINMNVGGTEKALLTMLSEIPKDKYKITLLMMEEYGGFLAYIPDGVCVEYIHDHPHINQMVNEPPWVIASNFVKKGKWIKGLNVLCLHILSKIKKDRSPFLKYVFKDYPEMNERYDVAVAYAGPVDFVSYFIANKINANKKVQWIHFDITQITFSLRFAAKIYDKFDKIFVVSREAREKFIKAIPNVEEKTDSFFNILSKEFVLKMADEGNGFEDDFKGIRFLTVGRLCREKGQDLTIPVLARLKAEGYSVRWYCIGDGSEREEFKKIIAQYGVENEYILLGANPNPYPFMKQCDIYVQSSRHEGYCITLSEARCFDNPIISTNFTGSGEQITHNQTGLIVNFDELQMYQAIKRLLDDGELRSKFRANLRDERIDTREEIHKFYKLADVQ</sequence>
<dbReference type="Pfam" id="PF00534">
    <property type="entry name" value="Glycos_transf_1"/>
    <property type="match status" value="1"/>
</dbReference>
<proteinExistence type="predicted"/>
<feature type="domain" description="Glycosyl transferase family 1" evidence="1">
    <location>
        <begin position="227"/>
        <end position="377"/>
    </location>
</feature>
<reference evidence="3" key="1">
    <citation type="submission" date="2016-05" db="EMBL/GenBank/DDBJ databases">
        <title>Paenibacillus oryzae. sp. nov., isolated from the rice root.</title>
        <authorList>
            <person name="Zhang J."/>
            <person name="Zhang X."/>
        </authorList>
    </citation>
    <scope>NUCLEOTIDE SEQUENCE [LARGE SCALE GENOMIC DNA]</scope>
    <source>
        <strain evidence="3">KCTC13222</strain>
    </source>
</reference>
<organism evidence="2 3">
    <name type="scientific">Paenibacillus pectinilyticus</name>
    <dbReference type="NCBI Taxonomy" id="512399"/>
    <lineage>
        <taxon>Bacteria</taxon>
        <taxon>Bacillati</taxon>
        <taxon>Bacillota</taxon>
        <taxon>Bacilli</taxon>
        <taxon>Bacillales</taxon>
        <taxon>Paenibacillaceae</taxon>
        <taxon>Paenibacillus</taxon>
    </lineage>
</organism>
<name>A0A1C0ZSI6_9BACL</name>
<protein>
    <submittedName>
        <fullName evidence="2">Glycosyl transferase</fullName>
    </submittedName>
</protein>
<dbReference type="PANTHER" id="PTHR12526">
    <property type="entry name" value="GLYCOSYLTRANSFERASE"/>
    <property type="match status" value="1"/>
</dbReference>
<evidence type="ECO:0000313" key="2">
    <source>
        <dbReference type="EMBL" id="OCT11049.1"/>
    </source>
</evidence>
<dbReference type="AlphaFoldDB" id="A0A1C0ZSI6"/>
<dbReference type="RefSeq" id="WP_065857732.1">
    <property type="nucleotide sequence ID" value="NZ_LYPC01000028.1"/>
</dbReference>
<accession>A0A1C0ZSI6</accession>
<dbReference type="GO" id="GO:0016757">
    <property type="term" value="F:glycosyltransferase activity"/>
    <property type="evidence" value="ECO:0007669"/>
    <property type="project" value="InterPro"/>
</dbReference>
<dbReference type="PANTHER" id="PTHR12526:SF630">
    <property type="entry name" value="GLYCOSYLTRANSFERASE"/>
    <property type="match status" value="1"/>
</dbReference>
<dbReference type="OrthoDB" id="9813638at2"/>
<keyword evidence="2" id="KW-0808">Transferase</keyword>
<comment type="caution">
    <text evidence="2">The sequence shown here is derived from an EMBL/GenBank/DDBJ whole genome shotgun (WGS) entry which is preliminary data.</text>
</comment>
<dbReference type="Gene3D" id="3.40.50.2000">
    <property type="entry name" value="Glycogen Phosphorylase B"/>
    <property type="match status" value="2"/>
</dbReference>
<dbReference type="EMBL" id="LYPC01000028">
    <property type="protein sequence ID" value="OCT11049.1"/>
    <property type="molecule type" value="Genomic_DNA"/>
</dbReference>
<dbReference type="CDD" id="cd03811">
    <property type="entry name" value="GT4_GT28_WabH-like"/>
    <property type="match status" value="1"/>
</dbReference>
<evidence type="ECO:0000259" key="1">
    <source>
        <dbReference type="Pfam" id="PF00534"/>
    </source>
</evidence>
<dbReference type="STRING" id="512399.A8709_04930"/>
<dbReference type="Proteomes" id="UP000093309">
    <property type="component" value="Unassembled WGS sequence"/>
</dbReference>
<dbReference type="InterPro" id="IPR001296">
    <property type="entry name" value="Glyco_trans_1"/>
</dbReference>
<evidence type="ECO:0000313" key="3">
    <source>
        <dbReference type="Proteomes" id="UP000093309"/>
    </source>
</evidence>
<keyword evidence="3" id="KW-1185">Reference proteome</keyword>
<dbReference type="SUPFAM" id="SSF53756">
    <property type="entry name" value="UDP-Glycosyltransferase/glycogen phosphorylase"/>
    <property type="match status" value="1"/>
</dbReference>